<dbReference type="OrthoDB" id="338854at2759"/>
<dbReference type="STRING" id="312017.W7XGE1"/>
<sequence>MDNQIQQQSCINLIAEAIFVCEFHDIVGNAIVYCYPEDELKKDFDQIQDFVIPKDELCGKLIITEFRQHYYVLGLPILLRNKEKEKIYSREKYIFNICIMVRKEQYLSRKFWYQEITRKLAFFFTSLEIETHFIYKNDKKIISEKIQNLYQSLNSEKECLLEYNEEQYVFIKYIDSIKPQGVEDNIIEIKDYLVPLPLFSNLLYIYIYNLFNQIISIASKALDGVLEQFDSELYKVFKEVNGEKCVKKISRELNKDLQKLKICLKNLYYHNMIKFVDIFRLNNHYQVTAKIHDFMQNQQLQQTCIRYILVNPERKIDPSEIIYLYLQFQKQKSVQDIVLENRLRFEKINLVQFVHFGIIHELIERVHLYILANREIDLFNEINIQNLINEEEYKTSKKPNHMKHNSNQNLISIKNAEFKDFVRKNAPLDQILVEFQISEELFRSIQDISNIQLIYR</sequence>
<dbReference type="PANTHER" id="PTHR12991:SF10">
    <property type="entry name" value="GATOR COMPLEX PROTEIN NPRL2"/>
    <property type="match status" value="1"/>
</dbReference>
<accession>W7XGE1</accession>
<dbReference type="InterPro" id="IPR009348">
    <property type="entry name" value="NPR2-like"/>
</dbReference>
<dbReference type="KEGG" id="tet:TTHERM_000408949"/>
<dbReference type="GO" id="GO:1990130">
    <property type="term" value="C:GATOR1 complex"/>
    <property type="evidence" value="ECO:0007669"/>
    <property type="project" value="TreeGrafter"/>
</dbReference>
<dbReference type="EMBL" id="GG662612">
    <property type="protein sequence ID" value="EWS73186.1"/>
    <property type="molecule type" value="Genomic_DNA"/>
</dbReference>
<organism evidence="2 3">
    <name type="scientific">Tetrahymena thermophila (strain SB210)</name>
    <dbReference type="NCBI Taxonomy" id="312017"/>
    <lineage>
        <taxon>Eukaryota</taxon>
        <taxon>Sar</taxon>
        <taxon>Alveolata</taxon>
        <taxon>Ciliophora</taxon>
        <taxon>Intramacronucleata</taxon>
        <taxon>Oligohymenophorea</taxon>
        <taxon>Hymenostomatida</taxon>
        <taxon>Tetrahymenina</taxon>
        <taxon>Tetrahymenidae</taxon>
        <taxon>Tetrahymena</taxon>
    </lineage>
</organism>
<dbReference type="Pfam" id="PF06218">
    <property type="entry name" value="NPR2"/>
    <property type="match status" value="1"/>
</dbReference>
<dbReference type="AlphaFoldDB" id="W7XGE1"/>
<dbReference type="GO" id="GO:0010508">
    <property type="term" value="P:positive regulation of autophagy"/>
    <property type="evidence" value="ECO:0007669"/>
    <property type="project" value="TreeGrafter"/>
</dbReference>
<keyword evidence="3" id="KW-1185">Reference proteome</keyword>
<dbReference type="GO" id="GO:1904262">
    <property type="term" value="P:negative regulation of TORC1 signaling"/>
    <property type="evidence" value="ECO:0007669"/>
    <property type="project" value="TreeGrafter"/>
</dbReference>
<evidence type="ECO:0000256" key="1">
    <source>
        <dbReference type="ARBA" id="ARBA00008433"/>
    </source>
</evidence>
<dbReference type="PANTHER" id="PTHR12991">
    <property type="entry name" value="NITROGEN PERMEASE REGULATOR 2/TUMOR SUPPRESSOR CANDIDATE 4"/>
    <property type="match status" value="1"/>
</dbReference>
<dbReference type="GeneID" id="24438794"/>
<gene>
    <name evidence="2" type="ORF">TTHERM_000408949</name>
</gene>
<dbReference type="Proteomes" id="UP000009168">
    <property type="component" value="Unassembled WGS sequence"/>
</dbReference>
<protein>
    <submittedName>
        <fullName evidence="2">Nitrogen permease regulator-like protein</fullName>
    </submittedName>
</protein>
<dbReference type="InParanoid" id="W7XGE1"/>
<reference evidence="3" key="1">
    <citation type="journal article" date="2006" name="PLoS Biol.">
        <title>Macronuclear genome sequence of the ciliate Tetrahymena thermophila, a model eukaryote.</title>
        <authorList>
            <person name="Eisen J.A."/>
            <person name="Coyne R.S."/>
            <person name="Wu M."/>
            <person name="Wu D."/>
            <person name="Thiagarajan M."/>
            <person name="Wortman J.R."/>
            <person name="Badger J.H."/>
            <person name="Ren Q."/>
            <person name="Amedeo P."/>
            <person name="Jones K.M."/>
            <person name="Tallon L.J."/>
            <person name="Delcher A.L."/>
            <person name="Salzberg S.L."/>
            <person name="Silva J.C."/>
            <person name="Haas B.J."/>
            <person name="Majoros W.H."/>
            <person name="Farzad M."/>
            <person name="Carlton J.M."/>
            <person name="Smith R.K. Jr."/>
            <person name="Garg J."/>
            <person name="Pearlman R.E."/>
            <person name="Karrer K.M."/>
            <person name="Sun L."/>
            <person name="Manning G."/>
            <person name="Elde N.C."/>
            <person name="Turkewitz A.P."/>
            <person name="Asai D.J."/>
            <person name="Wilkes D.E."/>
            <person name="Wang Y."/>
            <person name="Cai H."/>
            <person name="Collins K."/>
            <person name="Stewart B.A."/>
            <person name="Lee S.R."/>
            <person name="Wilamowska K."/>
            <person name="Weinberg Z."/>
            <person name="Ruzzo W.L."/>
            <person name="Wloga D."/>
            <person name="Gaertig J."/>
            <person name="Frankel J."/>
            <person name="Tsao C.-C."/>
            <person name="Gorovsky M.A."/>
            <person name="Keeling P.J."/>
            <person name="Waller R.F."/>
            <person name="Patron N.J."/>
            <person name="Cherry J.M."/>
            <person name="Stover N.A."/>
            <person name="Krieger C.J."/>
            <person name="del Toro C."/>
            <person name="Ryder H.F."/>
            <person name="Williamson S.C."/>
            <person name="Barbeau R.A."/>
            <person name="Hamilton E.P."/>
            <person name="Orias E."/>
        </authorList>
    </citation>
    <scope>NUCLEOTIDE SEQUENCE [LARGE SCALE GENOMIC DNA]</scope>
    <source>
        <strain evidence="3">SB210</strain>
    </source>
</reference>
<dbReference type="GO" id="GO:0005774">
    <property type="term" value="C:vacuolar membrane"/>
    <property type="evidence" value="ECO:0007669"/>
    <property type="project" value="TreeGrafter"/>
</dbReference>
<name>W7XGE1_TETTS</name>
<evidence type="ECO:0000313" key="3">
    <source>
        <dbReference type="Proteomes" id="UP000009168"/>
    </source>
</evidence>
<dbReference type="GO" id="GO:0005096">
    <property type="term" value="F:GTPase activator activity"/>
    <property type="evidence" value="ECO:0007669"/>
    <property type="project" value="TreeGrafter"/>
</dbReference>
<dbReference type="RefSeq" id="XP_012654262.1">
    <property type="nucleotide sequence ID" value="XM_012798808.1"/>
</dbReference>
<evidence type="ECO:0000313" key="2">
    <source>
        <dbReference type="EMBL" id="EWS73186.1"/>
    </source>
</evidence>
<proteinExistence type="inferred from homology"/>
<comment type="similarity">
    <text evidence="1">Belongs to the NPR2 family.</text>
</comment>